<dbReference type="PANTHER" id="PTHR42716:SF3">
    <property type="entry name" value="SLL1913 PROTEIN"/>
    <property type="match status" value="1"/>
</dbReference>
<sequence length="606" mass="67270">MPVSTITTIKTDVLVVGGGTGGVAAALQSAQMGAKTILVSEFPWLGGMLTSAGVAAPDGHELRAWQTGLWGEFLRALERAQPGGLDHSWVSFFSYDPAVGAQIFADWVHNETHLQWIPGQIPRQVLRQGDRIGGVVFDEIQIQAQITLDGTELGDLLALADIPHRWGWEWQSAFQEPSAPIGPNHITQTYPVQAPTWVVILQDYNSQNGGSQEVAPEIPPSPLWDEQKFKGAWDAYGPEQFMNYGRLPGDRFMINWPHQGNDYGQDLDRLVESPQKRREFFQEARWHSQDFARYIQIQLGQTQLGRRYGLATGVFPTGSGDIGGGAFALHPYFRESRRLIGVTTLTEWDILPQETGRIAPLPRDEMGQYTGVAIANYANDHHYPGFDFKLAPKSIRWGGRWTGTPFVIPHTCLIPAGIEGFLVCDKNISVSHIANGATRLQPAVLGIGQAAGLLAAIAVLNNQSVHDVPVQALQRQLIQTCQQTIFPFFNLTPSHPQWRSQQEFYLNGFANLEIPLSGDIPLQEADEPPADPCLGEFSGRFCRKATQDYYLETGNLETEKQPWQLVTLRPDVDIELSTLRDGRMITLKGIANPSGNWIRVELILKK</sequence>
<dbReference type="InterPro" id="IPR036188">
    <property type="entry name" value="FAD/NAD-bd_sf"/>
</dbReference>
<keyword evidence="2" id="KW-1185">Reference proteome</keyword>
<dbReference type="InterPro" id="IPR005288">
    <property type="entry name" value="NadB"/>
</dbReference>
<dbReference type="PANTHER" id="PTHR42716">
    <property type="entry name" value="L-ASPARTATE OXIDASE"/>
    <property type="match status" value="1"/>
</dbReference>
<dbReference type="SUPFAM" id="SSF51905">
    <property type="entry name" value="FAD/NAD(P)-binding domain"/>
    <property type="match status" value="1"/>
</dbReference>
<dbReference type="RefSeq" id="WP_277867684.1">
    <property type="nucleotide sequence ID" value="NZ_JAKKUT010000005.1"/>
</dbReference>
<evidence type="ECO:0000313" key="1">
    <source>
        <dbReference type="EMBL" id="MDG2991756.1"/>
    </source>
</evidence>
<protein>
    <submittedName>
        <fullName evidence="1">FAD-dependent oxidoreductase</fullName>
    </submittedName>
</protein>
<reference evidence="1" key="2">
    <citation type="submission" date="2022-01" db="EMBL/GenBank/DDBJ databases">
        <authorList>
            <person name="Zivanovic Y."/>
            <person name="Moreira D."/>
            <person name="Lopez-Garcia P."/>
        </authorList>
    </citation>
    <scope>NUCLEOTIDE SEQUENCE</scope>
    <source>
        <strain evidence="1">G9</strain>
    </source>
</reference>
<reference evidence="1" key="1">
    <citation type="journal article" date="2022" name="Genome Biol. Evol.">
        <title>A New Gene Family Diagnostic for Intracellular Biomineralization of Amorphous Ca Carbonates by Cyanobacteria.</title>
        <authorList>
            <person name="Benzerara K."/>
            <person name="Duprat E."/>
            <person name="Bitard-Feildel T."/>
            <person name="Caumes G."/>
            <person name="Cassier-Chauvat C."/>
            <person name="Chauvat F."/>
            <person name="Dezi M."/>
            <person name="Diop S.I."/>
            <person name="Gaschignard G."/>
            <person name="Gorgen S."/>
            <person name="Gugger M."/>
            <person name="Lopez-Garcia P."/>
            <person name="Millet M."/>
            <person name="Skouri-Panet F."/>
            <person name="Moreira D."/>
            <person name="Callebaut I."/>
        </authorList>
    </citation>
    <scope>NUCLEOTIDE SEQUENCE</scope>
    <source>
        <strain evidence="1">G9</strain>
    </source>
</reference>
<gene>
    <name evidence="1" type="ORF">L3556_12565</name>
</gene>
<name>A0ABT6F1V4_9SYNE</name>
<dbReference type="Pfam" id="PF12831">
    <property type="entry name" value="FAD_oxidored"/>
    <property type="match status" value="1"/>
</dbReference>
<evidence type="ECO:0000313" key="2">
    <source>
        <dbReference type="Proteomes" id="UP001154265"/>
    </source>
</evidence>
<comment type="caution">
    <text evidence="1">The sequence shown here is derived from an EMBL/GenBank/DDBJ whole genome shotgun (WGS) entry which is preliminary data.</text>
</comment>
<dbReference type="EMBL" id="JAKKUT010000005">
    <property type="protein sequence ID" value="MDG2991756.1"/>
    <property type="molecule type" value="Genomic_DNA"/>
</dbReference>
<organism evidence="1 2">
    <name type="scientific">Candidatus Synechococcus calcipolaris G9</name>
    <dbReference type="NCBI Taxonomy" id="1497997"/>
    <lineage>
        <taxon>Bacteria</taxon>
        <taxon>Bacillati</taxon>
        <taxon>Cyanobacteriota</taxon>
        <taxon>Cyanophyceae</taxon>
        <taxon>Synechococcales</taxon>
        <taxon>Synechococcaceae</taxon>
        <taxon>Synechococcus</taxon>
    </lineage>
</organism>
<accession>A0ABT6F1V4</accession>
<proteinExistence type="predicted"/>
<dbReference type="Proteomes" id="UP001154265">
    <property type="component" value="Unassembled WGS sequence"/>
</dbReference>
<dbReference type="Gene3D" id="3.50.50.60">
    <property type="entry name" value="FAD/NAD(P)-binding domain"/>
    <property type="match status" value="1"/>
</dbReference>